<evidence type="ECO:0000256" key="1">
    <source>
        <dbReference type="SAM" id="MobiDB-lite"/>
    </source>
</evidence>
<evidence type="ECO:0000313" key="2">
    <source>
        <dbReference type="EMBL" id="MED6194029.1"/>
    </source>
</evidence>
<feature type="region of interest" description="Disordered" evidence="1">
    <location>
        <begin position="117"/>
        <end position="136"/>
    </location>
</feature>
<feature type="compositionally biased region" description="Polar residues" evidence="1">
    <location>
        <begin position="69"/>
        <end position="84"/>
    </location>
</feature>
<keyword evidence="3" id="KW-1185">Reference proteome</keyword>
<evidence type="ECO:0000313" key="3">
    <source>
        <dbReference type="Proteomes" id="UP001341840"/>
    </source>
</evidence>
<comment type="caution">
    <text evidence="2">The sequence shown here is derived from an EMBL/GenBank/DDBJ whole genome shotgun (WGS) entry which is preliminary data.</text>
</comment>
<dbReference type="EMBL" id="JASCZI010211537">
    <property type="protein sequence ID" value="MED6194029.1"/>
    <property type="molecule type" value="Genomic_DNA"/>
</dbReference>
<gene>
    <name evidence="2" type="ORF">PIB30_024640</name>
</gene>
<proteinExistence type="predicted"/>
<reference evidence="2 3" key="1">
    <citation type="journal article" date="2023" name="Plants (Basel)">
        <title>Bridging the Gap: Combining Genomics and Transcriptomics Approaches to Understand Stylosanthes scabra, an Orphan Legume from the Brazilian Caatinga.</title>
        <authorList>
            <person name="Ferreira-Neto J.R.C."/>
            <person name="da Silva M.D."/>
            <person name="Binneck E."/>
            <person name="de Melo N.F."/>
            <person name="da Silva R.H."/>
            <person name="de Melo A.L.T.M."/>
            <person name="Pandolfi V."/>
            <person name="Bustamante F.O."/>
            <person name="Brasileiro-Vidal A.C."/>
            <person name="Benko-Iseppon A.M."/>
        </authorList>
    </citation>
    <scope>NUCLEOTIDE SEQUENCE [LARGE SCALE GENOMIC DNA]</scope>
    <source>
        <tissue evidence="2">Leaves</tissue>
    </source>
</reference>
<accession>A0ABU6X7D3</accession>
<dbReference type="Proteomes" id="UP001341840">
    <property type="component" value="Unassembled WGS sequence"/>
</dbReference>
<organism evidence="2 3">
    <name type="scientific">Stylosanthes scabra</name>
    <dbReference type="NCBI Taxonomy" id="79078"/>
    <lineage>
        <taxon>Eukaryota</taxon>
        <taxon>Viridiplantae</taxon>
        <taxon>Streptophyta</taxon>
        <taxon>Embryophyta</taxon>
        <taxon>Tracheophyta</taxon>
        <taxon>Spermatophyta</taxon>
        <taxon>Magnoliopsida</taxon>
        <taxon>eudicotyledons</taxon>
        <taxon>Gunneridae</taxon>
        <taxon>Pentapetalae</taxon>
        <taxon>rosids</taxon>
        <taxon>fabids</taxon>
        <taxon>Fabales</taxon>
        <taxon>Fabaceae</taxon>
        <taxon>Papilionoideae</taxon>
        <taxon>50 kb inversion clade</taxon>
        <taxon>dalbergioids sensu lato</taxon>
        <taxon>Dalbergieae</taxon>
        <taxon>Pterocarpus clade</taxon>
        <taxon>Stylosanthes</taxon>
    </lineage>
</organism>
<protein>
    <submittedName>
        <fullName evidence="2">Uncharacterized protein</fullName>
    </submittedName>
</protein>
<sequence>MLAKSLVNIAAMLKEIKEGQQVTPMLLKRQTDHSQQNSIKYCGICSCNSHHTNECPPLQEDNLGRRMNNKTSGVHLNRTNQDSSIIGRETTRTPDISPLTTVNNSLQQTTNRGVKMKSSELFNKEIRKQKNSIGKP</sequence>
<feature type="region of interest" description="Disordered" evidence="1">
    <location>
        <begin position="63"/>
        <end position="101"/>
    </location>
</feature>
<name>A0ABU6X7D3_9FABA</name>